<dbReference type="InterPro" id="IPR052554">
    <property type="entry name" value="2-oxoglutarate_synth_KorC"/>
</dbReference>
<gene>
    <name evidence="3" type="ORF">D5R97_04585</name>
</gene>
<sequence>MQEKITAGRRKVLVRKKWEIMLVGYGGQGLGLTGEVLAEAAIIDKDLNVAHNQSFGAQARGGESYASVIISEEEIIYPIIEEADILIALSPQGYLSYEPLVKAVEGIVVFESSLPVTPRKRVKECGFSFKKATEELKFSRGISLMALGAVIEKLKLVSSEAIYNALEKHFSGDLLEINFKSFKWGQSLAKLE</sequence>
<dbReference type="Pfam" id="PF01558">
    <property type="entry name" value="POR"/>
    <property type="match status" value="1"/>
</dbReference>
<evidence type="ECO:0000259" key="2">
    <source>
        <dbReference type="Pfam" id="PF01558"/>
    </source>
</evidence>
<comment type="caution">
    <text evidence="3">The sequence shown here is derived from an EMBL/GenBank/DDBJ whole genome shotgun (WGS) entry which is preliminary data.</text>
</comment>
<organism evidence="3 4">
    <name type="scientific">Candidatus Syntrophonatronum acetioxidans</name>
    <dbReference type="NCBI Taxonomy" id="1795816"/>
    <lineage>
        <taxon>Bacteria</taxon>
        <taxon>Bacillati</taxon>
        <taxon>Bacillota</taxon>
        <taxon>Clostridia</taxon>
        <taxon>Eubacteriales</taxon>
        <taxon>Syntrophomonadaceae</taxon>
        <taxon>Candidatus Syntrophonatronum</taxon>
    </lineage>
</organism>
<dbReference type="SUPFAM" id="SSF53323">
    <property type="entry name" value="Pyruvate-ferredoxin oxidoreductase, PFOR, domain III"/>
    <property type="match status" value="1"/>
</dbReference>
<proteinExistence type="predicted"/>
<evidence type="ECO:0000313" key="4">
    <source>
        <dbReference type="Proteomes" id="UP000285138"/>
    </source>
</evidence>
<dbReference type="PANTHER" id="PTHR42730">
    <property type="entry name" value="2-OXOGLUTARATE SYNTHASE SUBUNIT KORC"/>
    <property type="match status" value="1"/>
</dbReference>
<name>A0A424YF56_9FIRM</name>
<dbReference type="InterPro" id="IPR019752">
    <property type="entry name" value="Pyrv/ketoisovalerate_OxRed_cat"/>
</dbReference>
<dbReference type="Proteomes" id="UP000285138">
    <property type="component" value="Unassembled WGS sequence"/>
</dbReference>
<dbReference type="GO" id="GO:0016903">
    <property type="term" value="F:oxidoreductase activity, acting on the aldehyde or oxo group of donors"/>
    <property type="evidence" value="ECO:0007669"/>
    <property type="project" value="InterPro"/>
</dbReference>
<accession>A0A424YF56</accession>
<evidence type="ECO:0000313" key="3">
    <source>
        <dbReference type="EMBL" id="RQD76285.1"/>
    </source>
</evidence>
<keyword evidence="1" id="KW-0560">Oxidoreductase</keyword>
<feature type="domain" description="Pyruvate/ketoisovalerate oxidoreductase catalytic" evidence="2">
    <location>
        <begin position="26"/>
        <end position="183"/>
    </location>
</feature>
<dbReference type="EMBL" id="QZAA01000124">
    <property type="protein sequence ID" value="RQD76285.1"/>
    <property type="molecule type" value="Genomic_DNA"/>
</dbReference>
<evidence type="ECO:0000256" key="1">
    <source>
        <dbReference type="ARBA" id="ARBA00023002"/>
    </source>
</evidence>
<dbReference type="Gene3D" id="3.40.920.10">
    <property type="entry name" value="Pyruvate-ferredoxin oxidoreductase, PFOR, domain III"/>
    <property type="match status" value="1"/>
</dbReference>
<reference evidence="3 4" key="1">
    <citation type="submission" date="2018-08" db="EMBL/GenBank/DDBJ databases">
        <title>The metabolism and importance of syntrophic acetate oxidation coupled to methane or sulfide production in haloalkaline environments.</title>
        <authorList>
            <person name="Timmers P.H.A."/>
            <person name="Vavourakis C.D."/>
            <person name="Sorokin D.Y."/>
            <person name="Sinninghe Damste J.S."/>
            <person name="Muyzer G."/>
            <person name="Stams A.J.M."/>
            <person name="Plugge C.M."/>
        </authorList>
    </citation>
    <scope>NUCLEOTIDE SEQUENCE [LARGE SCALE GENOMIC DNA]</scope>
    <source>
        <strain evidence="3">MSAO_Bac1</strain>
    </source>
</reference>
<dbReference type="PANTHER" id="PTHR42730:SF1">
    <property type="entry name" value="2-OXOGLUTARATE SYNTHASE SUBUNIT KORC"/>
    <property type="match status" value="1"/>
</dbReference>
<protein>
    <recommendedName>
        <fullName evidence="2">Pyruvate/ketoisovalerate oxidoreductase catalytic domain-containing protein</fullName>
    </recommendedName>
</protein>
<dbReference type="InterPro" id="IPR002869">
    <property type="entry name" value="Pyrv_flavodox_OxRed_cen"/>
</dbReference>
<dbReference type="AlphaFoldDB" id="A0A424YF56"/>